<keyword evidence="1" id="KW-0812">Transmembrane</keyword>
<keyword evidence="1" id="KW-0472">Membrane</keyword>
<dbReference type="RefSeq" id="WP_310928029.1">
    <property type="nucleotide sequence ID" value="NZ_JAMQOQ010000002.1"/>
</dbReference>
<sequence length="59" mass="6251">MEIDYRDGVTIAASSMGMLLGALVAFAFESELVLVWMVSGLVAGAGISAYLFYIDEKSA</sequence>
<feature type="transmembrane region" description="Helical" evidence="1">
    <location>
        <begin position="34"/>
        <end position="53"/>
    </location>
</feature>
<name>A0ABU2G1K4_9EURY</name>
<protein>
    <recommendedName>
        <fullName evidence="4">Major facilitator superfamily (MFS) profile domain-containing protein</fullName>
    </recommendedName>
</protein>
<proteinExistence type="predicted"/>
<dbReference type="EMBL" id="JAMQOQ010000002">
    <property type="protein sequence ID" value="MDS0294184.1"/>
    <property type="molecule type" value="Genomic_DNA"/>
</dbReference>
<evidence type="ECO:0000313" key="2">
    <source>
        <dbReference type="EMBL" id="MDS0294184.1"/>
    </source>
</evidence>
<evidence type="ECO:0000256" key="1">
    <source>
        <dbReference type="SAM" id="Phobius"/>
    </source>
</evidence>
<evidence type="ECO:0008006" key="4">
    <source>
        <dbReference type="Google" id="ProtNLM"/>
    </source>
</evidence>
<feature type="transmembrane region" description="Helical" evidence="1">
    <location>
        <begin position="9"/>
        <end position="28"/>
    </location>
</feature>
<keyword evidence="1" id="KW-1133">Transmembrane helix</keyword>
<reference evidence="2 3" key="1">
    <citation type="submission" date="2022-06" db="EMBL/GenBank/DDBJ databases">
        <title>Halogeometricum sp. a new haloarchaeum isolate from saline soil.</title>
        <authorList>
            <person name="Strakova D."/>
            <person name="Galisteo C."/>
            <person name="Sanchez-Porro C."/>
            <person name="Ventosa A."/>
        </authorList>
    </citation>
    <scope>NUCLEOTIDE SEQUENCE [LARGE SCALE GENOMIC DNA]</scope>
    <source>
        <strain evidence="3">S3BR25-2</strain>
    </source>
</reference>
<keyword evidence="3" id="KW-1185">Reference proteome</keyword>
<dbReference type="Proteomes" id="UP001254813">
    <property type="component" value="Unassembled WGS sequence"/>
</dbReference>
<organism evidence="2 3">
    <name type="scientific">Halogeometricum luteum</name>
    <dbReference type="NCBI Taxonomy" id="2950537"/>
    <lineage>
        <taxon>Archaea</taxon>
        <taxon>Methanobacteriati</taxon>
        <taxon>Methanobacteriota</taxon>
        <taxon>Stenosarchaea group</taxon>
        <taxon>Halobacteria</taxon>
        <taxon>Halobacteriales</taxon>
        <taxon>Haloferacaceae</taxon>
        <taxon>Halogeometricum</taxon>
    </lineage>
</organism>
<evidence type="ECO:0000313" key="3">
    <source>
        <dbReference type="Proteomes" id="UP001254813"/>
    </source>
</evidence>
<comment type="caution">
    <text evidence="2">The sequence shown here is derived from an EMBL/GenBank/DDBJ whole genome shotgun (WGS) entry which is preliminary data.</text>
</comment>
<accession>A0ABU2G1K4</accession>
<gene>
    <name evidence="2" type="ORF">NDI79_08370</name>
</gene>